<evidence type="ECO:0008006" key="4">
    <source>
        <dbReference type="Google" id="ProtNLM"/>
    </source>
</evidence>
<dbReference type="Proteomes" id="UP000583127">
    <property type="component" value="Unassembled WGS sequence"/>
</dbReference>
<sequence length="562" mass="58477">MKTANSHPLVRNLISAASLSLFAVTLVAASTVAQAQPFGHDGDSRFQPGMLVVSRSVYDNLSSNVQVGTILPPNCASTQGGCSAASGAPADGTYPYVWNNDGYDAAFGITARIFLDQITPGGGVVSTLEVPNSLQHGVGHDQLVTSFSSKSELALHLSTDGKYLTFMGYVAPVNVIDVSNSNTPGATDLTNPVGQSFYRAVARVDRNGHFRFTETNAYSGNNGRSAILNNRNGQDIIYTAGNAGNGSNPQPDGVILGAGAQFIDASKQHEAQQNPGTPTPLASFSVTELGAKADKIGKDDNFRGMTLFNNVLYFTKGSGSNGVNTVYFVDTTGTACPNGVGVPAAHAALPTAPLSYNAATLQSSGLPNNMCILAGFPSTPTKSATTISYPFGLWFADANTLYVADEGDGYTGGSDLYTHAAAQSHAGLQKWVYNAGTKTWTLAYTLQSGLNLGTQYTIKGYPSGSNAATGLPWAPATDGLRNLTGRVDDDGTATIWAITSTVSGNGDVGADPNRLVAIRDVVKNTTAAGATQEKFVTLRSASYAEVLRGVSFAPGADRDGRF</sequence>
<keyword evidence="1" id="KW-0732">Signal</keyword>
<evidence type="ECO:0000313" key="2">
    <source>
        <dbReference type="EMBL" id="NML30151.1"/>
    </source>
</evidence>
<dbReference type="AlphaFoldDB" id="A0A7X9X2H6"/>
<organism evidence="2 3">
    <name type="scientific">Paraburkholderia antibiotica</name>
    <dbReference type="NCBI Taxonomy" id="2728839"/>
    <lineage>
        <taxon>Bacteria</taxon>
        <taxon>Pseudomonadati</taxon>
        <taxon>Pseudomonadota</taxon>
        <taxon>Betaproteobacteria</taxon>
        <taxon>Burkholderiales</taxon>
        <taxon>Burkholderiaceae</taxon>
        <taxon>Paraburkholderia</taxon>
    </lineage>
</organism>
<feature type="signal peptide" evidence="1">
    <location>
        <begin position="1"/>
        <end position="35"/>
    </location>
</feature>
<reference evidence="2 3" key="1">
    <citation type="submission" date="2020-04" db="EMBL/GenBank/DDBJ databases">
        <title>Paraburkholderia sp. G-4-1-8 isolated from soil.</title>
        <authorList>
            <person name="Dahal R.H."/>
        </authorList>
    </citation>
    <scope>NUCLEOTIDE SEQUENCE [LARGE SCALE GENOMIC DNA]</scope>
    <source>
        <strain evidence="2 3">G-4-1-8</strain>
    </source>
</reference>
<dbReference type="EMBL" id="JABBFZ010000002">
    <property type="protein sequence ID" value="NML30151.1"/>
    <property type="molecule type" value="Genomic_DNA"/>
</dbReference>
<comment type="caution">
    <text evidence="2">The sequence shown here is derived from an EMBL/GenBank/DDBJ whole genome shotgun (WGS) entry which is preliminary data.</text>
</comment>
<proteinExistence type="predicted"/>
<dbReference type="RefSeq" id="WP_169496438.1">
    <property type="nucleotide sequence ID" value="NZ_JABBFZ010000002.1"/>
</dbReference>
<gene>
    <name evidence="2" type="ORF">HHL14_04820</name>
</gene>
<protein>
    <recommendedName>
        <fullName evidence="4">DUF839 domain-containing protein</fullName>
    </recommendedName>
</protein>
<keyword evidence="3" id="KW-1185">Reference proteome</keyword>
<feature type="chain" id="PRO_5031381478" description="DUF839 domain-containing protein" evidence="1">
    <location>
        <begin position="36"/>
        <end position="562"/>
    </location>
</feature>
<evidence type="ECO:0000313" key="3">
    <source>
        <dbReference type="Proteomes" id="UP000583127"/>
    </source>
</evidence>
<name>A0A7X9X2H6_9BURK</name>
<evidence type="ECO:0000256" key="1">
    <source>
        <dbReference type="SAM" id="SignalP"/>
    </source>
</evidence>
<accession>A0A7X9X2H6</accession>